<dbReference type="GO" id="GO:0005886">
    <property type="term" value="C:plasma membrane"/>
    <property type="evidence" value="ECO:0007669"/>
    <property type="project" value="TreeGrafter"/>
</dbReference>
<feature type="transmembrane region" description="Helical" evidence="7">
    <location>
        <begin position="279"/>
        <end position="302"/>
    </location>
</feature>
<dbReference type="Pfam" id="PF02133">
    <property type="entry name" value="Transp_cyt_pur"/>
    <property type="match status" value="1"/>
</dbReference>
<evidence type="ECO:0000313" key="9">
    <source>
        <dbReference type="Proteomes" id="UP000256328"/>
    </source>
</evidence>
<feature type="transmembrane region" description="Helical" evidence="7">
    <location>
        <begin position="391"/>
        <end position="413"/>
    </location>
</feature>
<evidence type="ECO:0000256" key="3">
    <source>
        <dbReference type="ARBA" id="ARBA00022692"/>
    </source>
</evidence>
<name>A0A3D8QQ02_9HELO</name>
<feature type="transmembrane region" description="Helical" evidence="7">
    <location>
        <begin position="41"/>
        <end position="68"/>
    </location>
</feature>
<feature type="transmembrane region" description="Helical" evidence="7">
    <location>
        <begin position="199"/>
        <end position="218"/>
    </location>
</feature>
<keyword evidence="4 7" id="KW-1133">Transmembrane helix</keyword>
<feature type="transmembrane region" description="Helical" evidence="7">
    <location>
        <begin position="366"/>
        <end position="385"/>
    </location>
</feature>
<dbReference type="PANTHER" id="PTHR30618">
    <property type="entry name" value="NCS1 FAMILY PURINE/PYRIMIDINE TRANSPORTER"/>
    <property type="match status" value="1"/>
</dbReference>
<dbReference type="Proteomes" id="UP000256328">
    <property type="component" value="Unassembled WGS sequence"/>
</dbReference>
<feature type="transmembrane region" description="Helical" evidence="7">
    <location>
        <begin position="434"/>
        <end position="457"/>
    </location>
</feature>
<feature type="transmembrane region" description="Helical" evidence="7">
    <location>
        <begin position="80"/>
        <end position="99"/>
    </location>
</feature>
<proteinExistence type="inferred from homology"/>
<comment type="similarity">
    <text evidence="2">Belongs to the purine-cytosine permease (2.A.39) family.</text>
</comment>
<feature type="compositionally biased region" description="Basic and acidic residues" evidence="6">
    <location>
        <begin position="531"/>
        <end position="551"/>
    </location>
</feature>
<dbReference type="InterPro" id="IPR045225">
    <property type="entry name" value="Uracil/uridine/allantoin_perm"/>
</dbReference>
<evidence type="ECO:0000256" key="2">
    <source>
        <dbReference type="ARBA" id="ARBA00008974"/>
    </source>
</evidence>
<accession>A0A3D8QQ02</accession>
<evidence type="ECO:0000256" key="4">
    <source>
        <dbReference type="ARBA" id="ARBA00022989"/>
    </source>
</evidence>
<dbReference type="InterPro" id="IPR001248">
    <property type="entry name" value="Pur-cyt_permease"/>
</dbReference>
<comment type="subcellular location">
    <subcellularLocation>
        <location evidence="1">Membrane</location>
        <topology evidence="1">Multi-pass membrane protein</topology>
    </subcellularLocation>
</comment>
<evidence type="ECO:0000256" key="7">
    <source>
        <dbReference type="SAM" id="Phobius"/>
    </source>
</evidence>
<feature type="transmembrane region" description="Helical" evidence="7">
    <location>
        <begin position="477"/>
        <end position="500"/>
    </location>
</feature>
<evidence type="ECO:0000256" key="5">
    <source>
        <dbReference type="ARBA" id="ARBA00023136"/>
    </source>
</evidence>
<comment type="caution">
    <text evidence="8">The sequence shown here is derived from an EMBL/GenBank/DDBJ whole genome shotgun (WGS) entry which is preliminary data.</text>
</comment>
<protein>
    <submittedName>
        <fullName evidence="8">Uncharacterized protein</fullName>
    </submittedName>
</protein>
<reference evidence="8 9" key="1">
    <citation type="journal article" date="2018" name="IMA Fungus">
        <title>IMA Genome-F 9: Draft genome sequence of Annulohypoxylon stygium, Aspergillus mulundensis, Berkeleyomyces basicola (syn. Thielaviopsis basicola), Ceratocystis smalleyi, two Cercospora beticola strains, Coleophoma cylindrospora, Fusarium fracticaudum, Phialophora cf. hyalina, and Morchella septimelata.</title>
        <authorList>
            <person name="Wingfield B.D."/>
            <person name="Bills G.F."/>
            <person name="Dong Y."/>
            <person name="Huang W."/>
            <person name="Nel W.J."/>
            <person name="Swalarsk-Parry B.S."/>
            <person name="Vaghefi N."/>
            <person name="Wilken P.M."/>
            <person name="An Z."/>
            <person name="de Beer Z.W."/>
            <person name="De Vos L."/>
            <person name="Chen L."/>
            <person name="Duong T.A."/>
            <person name="Gao Y."/>
            <person name="Hammerbacher A."/>
            <person name="Kikkert J.R."/>
            <person name="Li Y."/>
            <person name="Li H."/>
            <person name="Li K."/>
            <person name="Li Q."/>
            <person name="Liu X."/>
            <person name="Ma X."/>
            <person name="Naidoo K."/>
            <person name="Pethybridge S.J."/>
            <person name="Sun J."/>
            <person name="Steenkamp E.T."/>
            <person name="van der Nest M.A."/>
            <person name="van Wyk S."/>
            <person name="Wingfield M.J."/>
            <person name="Xiong C."/>
            <person name="Yue Q."/>
            <person name="Zhang X."/>
        </authorList>
    </citation>
    <scope>NUCLEOTIDE SEQUENCE [LARGE SCALE GENOMIC DNA]</scope>
    <source>
        <strain evidence="8 9">BP5796</strain>
    </source>
</reference>
<evidence type="ECO:0000313" key="8">
    <source>
        <dbReference type="EMBL" id="RDW63903.1"/>
    </source>
</evidence>
<organism evidence="8 9">
    <name type="scientific">Coleophoma crateriformis</name>
    <dbReference type="NCBI Taxonomy" id="565419"/>
    <lineage>
        <taxon>Eukaryota</taxon>
        <taxon>Fungi</taxon>
        <taxon>Dikarya</taxon>
        <taxon>Ascomycota</taxon>
        <taxon>Pezizomycotina</taxon>
        <taxon>Leotiomycetes</taxon>
        <taxon>Helotiales</taxon>
        <taxon>Dermateaceae</taxon>
        <taxon>Coleophoma</taxon>
    </lineage>
</organism>
<keyword evidence="3 7" id="KW-0812">Transmembrane</keyword>
<dbReference type="GO" id="GO:0015205">
    <property type="term" value="F:nucleobase transmembrane transporter activity"/>
    <property type="evidence" value="ECO:0007669"/>
    <property type="project" value="TreeGrafter"/>
</dbReference>
<dbReference type="EMBL" id="PDLN01000016">
    <property type="protein sequence ID" value="RDW63903.1"/>
    <property type="molecule type" value="Genomic_DNA"/>
</dbReference>
<sequence length="551" mass="60496">MIKRLLKWAEVPAREDIFTWRGTTKWGNHDLYPIDPKEWTFGWLGFVAIWVTNGVSVSTWTLGSSYIAYGLTAGETIGSILVGSCIASFVAFFAARPGMDYHVGYTIMNRPAYGLRGTYVPIIVILVGGLVFAGMQAYFGSLAVSLIIGAVIPQFHNMQNTLPASAGITTQDLIGFIIYTIIYLPILYFVPPHQIRKCLYPSFIMVSATFLGILAWTVKTNGGTGNLIAPQVTLTGSQRAFRIVQCMSSIGGTWGGAAERISDWTRFEKKRGAANPGMLFALPITVTICALVGVLATTASFQTYGTTLWNPLVLLQYAQTTSYTPACRAGTFFAGCGILSSQIFMNMTQNSIPYGMDLVGLFPKYLTMRRASIILTFATLVLQPWRFFGQAAIFITVLSCVTIFFSASTAIVLSDFWIVRKRLWKVPDLFEPGGIYWFTGGWNIRCIIALLAGMIPSIPGFFMTCIDSSADNAAVKIFQITYFVAAPLSLIFYLGMNYIWPPIGLGVKEFISRDDSSGEIIEGVEYNGPANEKESEVKTSKISSVREDSSV</sequence>
<dbReference type="PANTHER" id="PTHR30618:SF15">
    <property type="entry name" value="NICOTINAMIDE RIBOSIDE TRANSPORTER 1-RELATED"/>
    <property type="match status" value="1"/>
</dbReference>
<feature type="transmembrane region" description="Helical" evidence="7">
    <location>
        <begin position="173"/>
        <end position="193"/>
    </location>
</feature>
<gene>
    <name evidence="8" type="ORF">BP5796_10405</name>
</gene>
<feature type="transmembrane region" description="Helical" evidence="7">
    <location>
        <begin position="119"/>
        <end position="152"/>
    </location>
</feature>
<dbReference type="OrthoDB" id="2018619at2759"/>
<keyword evidence="9" id="KW-1185">Reference proteome</keyword>
<evidence type="ECO:0000256" key="6">
    <source>
        <dbReference type="SAM" id="MobiDB-lite"/>
    </source>
</evidence>
<feature type="region of interest" description="Disordered" evidence="6">
    <location>
        <begin position="525"/>
        <end position="551"/>
    </location>
</feature>
<evidence type="ECO:0000256" key="1">
    <source>
        <dbReference type="ARBA" id="ARBA00004141"/>
    </source>
</evidence>
<dbReference type="AlphaFoldDB" id="A0A3D8QQ02"/>
<keyword evidence="5 7" id="KW-0472">Membrane</keyword>
<dbReference type="Gene3D" id="1.10.4160.10">
    <property type="entry name" value="Hydantoin permease"/>
    <property type="match status" value="1"/>
</dbReference>